<sequence>MGAERHGSKRGGGGGGYVGGFLQLFDWNAKSRKKLFSSKSDSPEHSKMKKRCDGNLPMTRYHLVEEDEMNTNTSFKGSGSYSYASSMTDDEEFCVKPPGVVARLMGLDPLPPSSSNLSQFYSSTPFSEPCWRSRNQKAIATPIHKFQTEILPPKYAKTIPITHHKLLSPIKSASSILPENAAQIMEAAARIIEPSVTTRPKMPSLGGSCLAPLKVRDLKVKVESASRRVSGTNTTKCLNRSASKERVVVTSESEESYGGTKSKGKSISLALQAKENVLKREGLNNVSSAKEPSDLYSNQIMQRNNIQKKPSSAVSVLRQNNQKQNCSSDRGKPSSKPQGKRALTRDSSFSQHKSSTMKKSAESSNKISSRGLSLEMSTNKKEEIFSSNKNMTRKKQRSTDGNFSSGKKHSTSGNRSEELFQSCGLMDREGTNIVSFTFKAPLTRSTPINEISKGVEKNSSDLSADYRVKKFHHSPERISSLKSPLLAHDGIGGRDLSYLLEQKLRELTEKVEPSCQTSTILHDDPMQIDHLPVSQHHFVFSSTDSMEMTVKHKRQAVEGTCHYTKKLCDRRFPSPISVLENYNYSTESCNYSDMESNTTPSSKQSSSNHAQEIVGITSLNRLHSREADSELLDSASSRTSYFTEDRKAHIGKSPSEWELEYVKEIIGSTNLDLMMMILHAFSVKPHLYDLLECRKVMDGHGHDLRLERKVLFDCVSECLESMCAKYGGGCGYEMWAKGTLVVGRKDRLAEEVYREILRWSGLRDSMVDELVDMDMSNGSGKWLDFETEEFELGLQLENGLIDSLLDEVVKDMLIVL</sequence>
<gene>
    <name evidence="4" type="ORF">DM860_002536</name>
</gene>
<evidence type="ECO:0000256" key="1">
    <source>
        <dbReference type="SAM" id="MobiDB-lite"/>
    </source>
</evidence>
<evidence type="ECO:0000313" key="4">
    <source>
        <dbReference type="EMBL" id="RAL38558.1"/>
    </source>
</evidence>
<evidence type="ECO:0000259" key="2">
    <source>
        <dbReference type="Pfam" id="PF14309"/>
    </source>
</evidence>
<dbReference type="PANTHER" id="PTHR21726:SF29">
    <property type="entry name" value="EXPRESSED PROTEIN"/>
    <property type="match status" value="1"/>
</dbReference>
<name>A0A328D1P3_9ASTE</name>
<dbReference type="Pfam" id="PF14309">
    <property type="entry name" value="DUF4378"/>
    <property type="match status" value="1"/>
</dbReference>
<feature type="domain" description="DUF4378" evidence="2">
    <location>
        <begin position="658"/>
        <end position="807"/>
    </location>
</feature>
<reference evidence="4 5" key="1">
    <citation type="submission" date="2018-06" db="EMBL/GenBank/DDBJ databases">
        <title>The Genome of Cuscuta australis (Dodder) Provides Insight into the Evolution of Plant Parasitism.</title>
        <authorList>
            <person name="Liu H."/>
        </authorList>
    </citation>
    <scope>NUCLEOTIDE SEQUENCE [LARGE SCALE GENOMIC DNA]</scope>
    <source>
        <strain evidence="5">cv. Yunnan</strain>
        <tissue evidence="4">Vines</tissue>
    </source>
</reference>
<dbReference type="AlphaFoldDB" id="A0A328D1P3"/>
<comment type="caution">
    <text evidence="4">The sequence shown here is derived from an EMBL/GenBank/DDBJ whole genome shotgun (WGS) entry which is preliminary data.</text>
</comment>
<organism evidence="4 5">
    <name type="scientific">Cuscuta australis</name>
    <dbReference type="NCBI Taxonomy" id="267555"/>
    <lineage>
        <taxon>Eukaryota</taxon>
        <taxon>Viridiplantae</taxon>
        <taxon>Streptophyta</taxon>
        <taxon>Embryophyta</taxon>
        <taxon>Tracheophyta</taxon>
        <taxon>Spermatophyta</taxon>
        <taxon>Magnoliopsida</taxon>
        <taxon>eudicotyledons</taxon>
        <taxon>Gunneridae</taxon>
        <taxon>Pentapetalae</taxon>
        <taxon>asterids</taxon>
        <taxon>lamiids</taxon>
        <taxon>Solanales</taxon>
        <taxon>Convolvulaceae</taxon>
        <taxon>Cuscuteae</taxon>
        <taxon>Cuscuta</taxon>
        <taxon>Cuscuta subgen. Grammica</taxon>
        <taxon>Cuscuta sect. Cleistogrammica</taxon>
    </lineage>
</organism>
<evidence type="ECO:0008006" key="6">
    <source>
        <dbReference type="Google" id="ProtNLM"/>
    </source>
</evidence>
<keyword evidence="5" id="KW-1185">Reference proteome</keyword>
<feature type="region of interest" description="Disordered" evidence="1">
    <location>
        <begin position="590"/>
        <end position="610"/>
    </location>
</feature>
<feature type="compositionally biased region" description="Polar residues" evidence="1">
    <location>
        <begin position="308"/>
        <end position="328"/>
    </location>
</feature>
<feature type="compositionally biased region" description="Polar residues" evidence="1">
    <location>
        <begin position="345"/>
        <end position="377"/>
    </location>
</feature>
<dbReference type="PANTHER" id="PTHR21726">
    <property type="entry name" value="PHOSPHATIDYLINOSITOL N-ACETYLGLUCOSAMINYLTRANSFERASE SUBUNIT P DOWN SYNDROME CRITICAL REGION PROTEIN 5 -RELATED"/>
    <property type="match status" value="1"/>
</dbReference>
<feature type="compositionally biased region" description="Low complexity" evidence="1">
    <location>
        <begin position="596"/>
        <end position="608"/>
    </location>
</feature>
<dbReference type="Pfam" id="PF14383">
    <property type="entry name" value="VARLMGL"/>
    <property type="match status" value="1"/>
</dbReference>
<proteinExistence type="predicted"/>
<evidence type="ECO:0000313" key="5">
    <source>
        <dbReference type="Proteomes" id="UP000249390"/>
    </source>
</evidence>
<accession>A0A328D1P3</accession>
<feature type="domain" description="DUF3741" evidence="3">
    <location>
        <begin position="85"/>
        <end position="115"/>
    </location>
</feature>
<feature type="region of interest" description="Disordered" evidence="1">
    <location>
        <begin position="308"/>
        <end position="416"/>
    </location>
</feature>
<dbReference type="EMBL" id="NQVE01000209">
    <property type="protein sequence ID" value="RAL38558.1"/>
    <property type="molecule type" value="Genomic_DNA"/>
</dbReference>
<dbReference type="InterPro" id="IPR025486">
    <property type="entry name" value="DUF4378"/>
</dbReference>
<dbReference type="Proteomes" id="UP000249390">
    <property type="component" value="Unassembled WGS sequence"/>
</dbReference>
<dbReference type="InterPro" id="IPR032795">
    <property type="entry name" value="DUF3741-assoc"/>
</dbReference>
<evidence type="ECO:0000259" key="3">
    <source>
        <dbReference type="Pfam" id="PF14383"/>
    </source>
</evidence>
<protein>
    <recommendedName>
        <fullName evidence="6">DUF4378 domain-containing protein</fullName>
    </recommendedName>
</protein>